<reference evidence="3" key="1">
    <citation type="submission" date="2019-05" db="EMBL/GenBank/DDBJ databases">
        <title>Annotation for the trematode Fasciolopsis buski.</title>
        <authorList>
            <person name="Choi Y.-J."/>
        </authorList>
    </citation>
    <scope>NUCLEOTIDE SEQUENCE</scope>
    <source>
        <strain evidence="3">HT</strain>
        <tissue evidence="3">Whole worm</tissue>
    </source>
</reference>
<dbReference type="GO" id="GO:0005886">
    <property type="term" value="C:plasma membrane"/>
    <property type="evidence" value="ECO:0007669"/>
    <property type="project" value="TreeGrafter"/>
</dbReference>
<dbReference type="AlphaFoldDB" id="A0A8E0RPP1"/>
<dbReference type="OrthoDB" id="6019271at2759"/>
<dbReference type="Proteomes" id="UP000728185">
    <property type="component" value="Unassembled WGS sequence"/>
</dbReference>
<name>A0A8E0RPP1_9TREM</name>
<evidence type="ECO:0000313" key="4">
    <source>
        <dbReference type="Proteomes" id="UP000728185"/>
    </source>
</evidence>
<evidence type="ECO:0000313" key="3">
    <source>
        <dbReference type="EMBL" id="KAA0184658.1"/>
    </source>
</evidence>
<comment type="caution">
    <text evidence="3">The sequence shown here is derived from an EMBL/GenBank/DDBJ whole genome shotgun (WGS) entry which is preliminary data.</text>
</comment>
<dbReference type="Pfam" id="PF09069">
    <property type="entry name" value="EF-hand_3"/>
    <property type="match status" value="1"/>
</dbReference>
<sequence>MSRPVPVGMIDLWRVVDTFRDFGLHQITENSATLDYASTGRLLARIYSHLSGVVDPNSGKVPRTLDVTAVQLATELLLGWLAYALDICSTGRLTVTGLKVALSVLTNAKPAEKFRYHFTLLSDPSGALIPAKFEAYLQDLLKLPVSVFEGPNFFYTPQASQALLSGTENILDLGEAK</sequence>
<dbReference type="SUPFAM" id="SSF47473">
    <property type="entry name" value="EF-hand"/>
    <property type="match status" value="2"/>
</dbReference>
<keyword evidence="4" id="KW-1185">Reference proteome</keyword>
<evidence type="ECO:0000259" key="2">
    <source>
        <dbReference type="Pfam" id="PF09069"/>
    </source>
</evidence>
<organism evidence="3 4">
    <name type="scientific">Fasciolopsis buskii</name>
    <dbReference type="NCBI Taxonomy" id="27845"/>
    <lineage>
        <taxon>Eukaryota</taxon>
        <taxon>Metazoa</taxon>
        <taxon>Spiralia</taxon>
        <taxon>Lophotrochozoa</taxon>
        <taxon>Platyhelminthes</taxon>
        <taxon>Trematoda</taxon>
        <taxon>Digenea</taxon>
        <taxon>Plagiorchiida</taxon>
        <taxon>Echinostomata</taxon>
        <taxon>Echinostomatoidea</taxon>
        <taxon>Fasciolidae</taxon>
        <taxon>Fasciolopsis</taxon>
    </lineage>
</organism>
<dbReference type="InterPro" id="IPR015153">
    <property type="entry name" value="EF-hand_dom_typ1"/>
</dbReference>
<evidence type="ECO:0000259" key="1">
    <source>
        <dbReference type="Pfam" id="PF09068"/>
    </source>
</evidence>
<dbReference type="Pfam" id="PF09068">
    <property type="entry name" value="EF-hand_2"/>
    <property type="match status" value="1"/>
</dbReference>
<feature type="domain" description="EF-hand" evidence="2">
    <location>
        <begin position="112"/>
        <end position="166"/>
    </location>
</feature>
<accession>A0A8E0RPP1</accession>
<dbReference type="InterPro" id="IPR015154">
    <property type="entry name" value="EF-hand_dom_typ2"/>
</dbReference>
<dbReference type="Gene3D" id="1.10.238.10">
    <property type="entry name" value="EF-hand"/>
    <property type="match status" value="1"/>
</dbReference>
<dbReference type="InterPro" id="IPR050774">
    <property type="entry name" value="KCMF1/Dystrophin"/>
</dbReference>
<gene>
    <name evidence="3" type="ORF">FBUS_03221</name>
</gene>
<feature type="domain" description="EF-hand" evidence="1">
    <location>
        <begin position="7"/>
        <end position="105"/>
    </location>
</feature>
<proteinExistence type="predicted"/>
<dbReference type="EMBL" id="LUCM01010986">
    <property type="protein sequence ID" value="KAA0184658.1"/>
    <property type="molecule type" value="Genomic_DNA"/>
</dbReference>
<dbReference type="InterPro" id="IPR011992">
    <property type="entry name" value="EF-hand-dom_pair"/>
</dbReference>
<dbReference type="PANTHER" id="PTHR12268">
    <property type="entry name" value="E3 UBIQUITIN-PROTEIN LIGASE KCMF1"/>
    <property type="match status" value="1"/>
</dbReference>
<protein>
    <submittedName>
        <fullName evidence="3">Dystrobrevin-1</fullName>
    </submittedName>
</protein>
<dbReference type="GO" id="GO:0045202">
    <property type="term" value="C:synapse"/>
    <property type="evidence" value="ECO:0007669"/>
    <property type="project" value="TreeGrafter"/>
</dbReference>
<dbReference type="PANTHER" id="PTHR12268:SF27">
    <property type="entry name" value="DYSTROBREVIN, ISOFORM F"/>
    <property type="match status" value="1"/>
</dbReference>
<dbReference type="GO" id="GO:0099536">
    <property type="term" value="P:synaptic signaling"/>
    <property type="evidence" value="ECO:0007669"/>
    <property type="project" value="TreeGrafter"/>
</dbReference>